<feature type="signal peptide" evidence="1">
    <location>
        <begin position="1"/>
        <end position="24"/>
    </location>
</feature>
<evidence type="ECO:0000256" key="1">
    <source>
        <dbReference type="SAM" id="SignalP"/>
    </source>
</evidence>
<keyword evidence="3" id="KW-0456">Lyase</keyword>
<dbReference type="EC" id="4.2.1.44" evidence="3"/>
<dbReference type="GO" id="GO:0050114">
    <property type="term" value="F:myo-inosose-2 dehydratase activity"/>
    <property type="evidence" value="ECO:0007669"/>
    <property type="project" value="UniProtKB-EC"/>
</dbReference>
<organism evidence="3 4">
    <name type="scientific">Tannerella forsythia</name>
    <name type="common">Bacteroides forsythus</name>
    <dbReference type="NCBI Taxonomy" id="28112"/>
    <lineage>
        <taxon>Bacteria</taxon>
        <taxon>Pseudomonadati</taxon>
        <taxon>Bacteroidota</taxon>
        <taxon>Bacteroidia</taxon>
        <taxon>Bacteroidales</taxon>
        <taxon>Tannerellaceae</taxon>
        <taxon>Tannerella</taxon>
    </lineage>
</organism>
<dbReference type="Proteomes" id="UP000182057">
    <property type="component" value="Unassembled WGS sequence"/>
</dbReference>
<dbReference type="Pfam" id="PF01261">
    <property type="entry name" value="AP_endonuc_2"/>
    <property type="match status" value="1"/>
</dbReference>
<evidence type="ECO:0000259" key="2">
    <source>
        <dbReference type="Pfam" id="PF01261"/>
    </source>
</evidence>
<dbReference type="InterPro" id="IPR050312">
    <property type="entry name" value="IolE/XylAMocC-like"/>
</dbReference>
<proteinExistence type="predicted"/>
<keyword evidence="1" id="KW-0732">Signal</keyword>
<dbReference type="RefSeq" id="WP_074450297.1">
    <property type="nucleotide sequence ID" value="NZ_FMMM01000082.1"/>
</dbReference>
<evidence type="ECO:0000313" key="4">
    <source>
        <dbReference type="Proteomes" id="UP000182057"/>
    </source>
</evidence>
<reference evidence="3 4" key="1">
    <citation type="submission" date="2016-09" db="EMBL/GenBank/DDBJ databases">
        <authorList>
            <person name="Capua I."/>
            <person name="De Benedictis P."/>
            <person name="Joannis T."/>
            <person name="Lombin L.H."/>
            <person name="Cattoli G."/>
        </authorList>
    </citation>
    <scope>NUCLEOTIDE SEQUENCE [LARGE SCALE GENOMIC DNA]</scope>
    <source>
        <strain evidence="3 4">UB20</strain>
    </source>
</reference>
<gene>
    <name evidence="3" type="primary">iolE_2</name>
    <name evidence="3" type="ORF">TFUB20_02603</name>
</gene>
<name>A0A1D3UX10_TANFO</name>
<dbReference type="OrthoDB" id="1121759at2"/>
<feature type="chain" id="PRO_5008922812" evidence="1">
    <location>
        <begin position="25"/>
        <end position="286"/>
    </location>
</feature>
<evidence type="ECO:0000313" key="3">
    <source>
        <dbReference type="EMBL" id="SCQ24635.1"/>
    </source>
</evidence>
<dbReference type="AlphaFoldDB" id="A0A1D3UX10"/>
<dbReference type="Gene3D" id="3.20.20.150">
    <property type="entry name" value="Divalent-metal-dependent TIM barrel enzymes"/>
    <property type="match status" value="1"/>
</dbReference>
<feature type="domain" description="Xylose isomerase-like TIM barrel" evidence="2">
    <location>
        <begin position="51"/>
        <end position="266"/>
    </location>
</feature>
<protein>
    <submittedName>
        <fullName evidence="3">Inosose dehydratase</fullName>
        <ecNumber evidence="3">4.2.1.44</ecNumber>
    </submittedName>
</protein>
<dbReference type="PANTHER" id="PTHR12110:SF41">
    <property type="entry name" value="INOSOSE DEHYDRATASE"/>
    <property type="match status" value="1"/>
</dbReference>
<dbReference type="EMBL" id="FMMM01000082">
    <property type="protein sequence ID" value="SCQ24635.1"/>
    <property type="molecule type" value="Genomic_DNA"/>
</dbReference>
<dbReference type="InterPro" id="IPR036237">
    <property type="entry name" value="Xyl_isomerase-like_sf"/>
</dbReference>
<sequence precursor="true">MKRTIWLGAVVTLICSLLPTVCPARDKAEKNGWRLSVQSYTFHKFTLVETLDKVAELGVHNIEVYPGHKLGGQWGDRVFGYDLDAQTREELKALAASKQIRFAGTGVYMTDDASTWEKMFRLAKDMEMEFISCEPATKDWDLIERLAKQYDLKVSVHNHPQPSDYWTPENVLKQISTRDARIGSCADVGHWRREGLDPVECLKMLQGRVRSLHFKDVAPKKEGVAWQGDVIWGTGSLDMKGMLEELKRQRFEGVFSIEYEANWENSVPDIRKCIEYFHQTVEELFP</sequence>
<accession>A0A1D3UX10</accession>
<dbReference type="InterPro" id="IPR013022">
    <property type="entry name" value="Xyl_isomerase-like_TIM-brl"/>
</dbReference>
<dbReference type="PANTHER" id="PTHR12110">
    <property type="entry name" value="HYDROXYPYRUVATE ISOMERASE"/>
    <property type="match status" value="1"/>
</dbReference>
<dbReference type="SUPFAM" id="SSF51658">
    <property type="entry name" value="Xylose isomerase-like"/>
    <property type="match status" value="1"/>
</dbReference>